<dbReference type="AlphaFoldDB" id="A0A136JAI2"/>
<evidence type="ECO:0000313" key="3">
    <source>
        <dbReference type="Proteomes" id="UP000070501"/>
    </source>
</evidence>
<dbReference type="EMBL" id="KQ964247">
    <property type="protein sequence ID" value="KXJ94142.1"/>
    <property type="molecule type" value="Genomic_DNA"/>
</dbReference>
<evidence type="ECO:0000256" key="1">
    <source>
        <dbReference type="SAM" id="MobiDB-lite"/>
    </source>
</evidence>
<gene>
    <name evidence="2" type="ORF">Micbo1qcDRAFT_41658</name>
</gene>
<protein>
    <submittedName>
        <fullName evidence="2">Uncharacterized protein</fullName>
    </submittedName>
</protein>
<feature type="region of interest" description="Disordered" evidence="1">
    <location>
        <begin position="70"/>
        <end position="91"/>
    </location>
</feature>
<dbReference type="Proteomes" id="UP000070501">
    <property type="component" value="Unassembled WGS sequence"/>
</dbReference>
<name>A0A136JAI2_9PEZI</name>
<proteinExistence type="predicted"/>
<keyword evidence="3" id="KW-1185">Reference proteome</keyword>
<feature type="region of interest" description="Disordered" evidence="1">
    <location>
        <begin position="26"/>
        <end position="45"/>
    </location>
</feature>
<dbReference type="InParanoid" id="A0A136JAI2"/>
<sequence>MQLHTALSQLHKKNILDGRHSLSFSSFNTQPPLPPAQRRSNPLFSSSPQSCRPWLCHAGTDAGPCCEILLRGQPEESRPGSASSQSSAAATLPPATLITSKGFYRSQQHVARRPTFPGSIFGPSYPASQHVEVKNLHGTLFGKHGGGSRATHFSTTV</sequence>
<feature type="compositionally biased region" description="Low complexity" evidence="1">
    <location>
        <begin position="81"/>
        <end position="91"/>
    </location>
</feature>
<accession>A0A136JAI2</accession>
<reference evidence="3" key="1">
    <citation type="submission" date="2016-02" db="EMBL/GenBank/DDBJ databases">
        <title>Draft genome sequence of Microdochium bolleyi, a fungal endophyte of beachgrass.</title>
        <authorList>
            <consortium name="DOE Joint Genome Institute"/>
            <person name="David A.S."/>
            <person name="May G."/>
            <person name="Haridas S."/>
            <person name="Lim J."/>
            <person name="Wang M."/>
            <person name="Labutti K."/>
            <person name="Lipzen A."/>
            <person name="Barry K."/>
            <person name="Grigoriev I.V."/>
        </authorList>
    </citation>
    <scope>NUCLEOTIDE SEQUENCE [LARGE SCALE GENOMIC DNA]</scope>
    <source>
        <strain evidence="3">J235TASD1</strain>
    </source>
</reference>
<organism evidence="2 3">
    <name type="scientific">Microdochium bolleyi</name>
    <dbReference type="NCBI Taxonomy" id="196109"/>
    <lineage>
        <taxon>Eukaryota</taxon>
        <taxon>Fungi</taxon>
        <taxon>Dikarya</taxon>
        <taxon>Ascomycota</taxon>
        <taxon>Pezizomycotina</taxon>
        <taxon>Sordariomycetes</taxon>
        <taxon>Xylariomycetidae</taxon>
        <taxon>Xylariales</taxon>
        <taxon>Microdochiaceae</taxon>
        <taxon>Microdochium</taxon>
    </lineage>
</organism>
<evidence type="ECO:0000313" key="2">
    <source>
        <dbReference type="EMBL" id="KXJ94142.1"/>
    </source>
</evidence>